<gene>
    <name evidence="1" type="ORF">BN1326_100178</name>
</gene>
<dbReference type="Proteomes" id="UP000236509">
    <property type="component" value="Unassembled WGS sequence"/>
</dbReference>
<evidence type="ECO:0000313" key="2">
    <source>
        <dbReference type="Proteomes" id="UP000236509"/>
    </source>
</evidence>
<evidence type="ECO:0000313" key="1">
    <source>
        <dbReference type="EMBL" id="CRI11281.1"/>
    </source>
</evidence>
<protein>
    <submittedName>
        <fullName evidence="1">Uncharacterized protein</fullName>
    </submittedName>
</protein>
<dbReference type="AlphaFoldDB" id="A0A7U7PWL5"/>
<proteinExistence type="predicted"/>
<name>A0A7U7PWL5_9STAP</name>
<dbReference type="EMBL" id="CVOU01000002">
    <property type="protein sequence ID" value="CRI11281.1"/>
    <property type="molecule type" value="Genomic_DNA"/>
</dbReference>
<sequence length="26" mass="3086">MTYQYTEHQPTTSNIIILLYSLGLER</sequence>
<reference evidence="1 2" key="1">
    <citation type="submission" date="2015-04" db="EMBL/GenBank/DDBJ databases">
        <authorList>
            <person name="Cao L."/>
            <person name="Gao C.H."/>
        </authorList>
    </citation>
    <scope>NUCLEOTIDE SEQUENCE [LARGE SCALE GENOMIC DNA]</scope>
    <source>
        <strain evidence="1 2">SH3</strain>
    </source>
</reference>
<accession>A0A7U7PWL5</accession>
<keyword evidence="2" id="KW-1185">Reference proteome</keyword>
<comment type="caution">
    <text evidence="1">The sequence shown here is derived from an EMBL/GenBank/DDBJ whole genome shotgun (WGS) entry which is preliminary data.</text>
</comment>
<organism evidence="1 2">
    <name type="scientific">Staphylococcus argenteus</name>
    <dbReference type="NCBI Taxonomy" id="985002"/>
    <lineage>
        <taxon>Bacteria</taxon>
        <taxon>Bacillati</taxon>
        <taxon>Bacillota</taxon>
        <taxon>Bacilli</taxon>
        <taxon>Bacillales</taxon>
        <taxon>Staphylococcaceae</taxon>
        <taxon>Staphylococcus</taxon>
    </lineage>
</organism>